<comment type="caution">
    <text evidence="1">The sequence shown here is derived from an EMBL/GenBank/DDBJ whole genome shotgun (WGS) entry which is preliminary data.</text>
</comment>
<evidence type="ECO:0000313" key="2">
    <source>
        <dbReference type="Proteomes" id="UP000036987"/>
    </source>
</evidence>
<protein>
    <submittedName>
        <fullName evidence="1">Uncharacterized protein</fullName>
    </submittedName>
</protein>
<gene>
    <name evidence="1" type="ORF">ZOSMA_131G00120</name>
</gene>
<proteinExistence type="predicted"/>
<organism evidence="1 2">
    <name type="scientific">Zostera marina</name>
    <name type="common">Eelgrass</name>
    <dbReference type="NCBI Taxonomy" id="29655"/>
    <lineage>
        <taxon>Eukaryota</taxon>
        <taxon>Viridiplantae</taxon>
        <taxon>Streptophyta</taxon>
        <taxon>Embryophyta</taxon>
        <taxon>Tracheophyta</taxon>
        <taxon>Spermatophyta</taxon>
        <taxon>Magnoliopsida</taxon>
        <taxon>Liliopsida</taxon>
        <taxon>Zosteraceae</taxon>
        <taxon>Zostera</taxon>
    </lineage>
</organism>
<dbReference type="AlphaFoldDB" id="A0A0K9Q1B5"/>
<name>A0A0K9Q1B5_ZOSMR</name>
<accession>A0A0K9Q1B5</accession>
<dbReference type="GO" id="GO:0048367">
    <property type="term" value="P:shoot system development"/>
    <property type="evidence" value="ECO:0007669"/>
    <property type="project" value="InterPro"/>
</dbReference>
<keyword evidence="2" id="KW-1185">Reference proteome</keyword>
<dbReference type="EMBL" id="LFYR01000364">
    <property type="protein sequence ID" value="KMZ74307.1"/>
    <property type="molecule type" value="Genomic_DNA"/>
</dbReference>
<reference evidence="2" key="1">
    <citation type="journal article" date="2016" name="Nature">
        <title>The genome of the seagrass Zostera marina reveals angiosperm adaptation to the sea.</title>
        <authorList>
            <person name="Olsen J.L."/>
            <person name="Rouze P."/>
            <person name="Verhelst B."/>
            <person name="Lin Y.-C."/>
            <person name="Bayer T."/>
            <person name="Collen J."/>
            <person name="Dattolo E."/>
            <person name="De Paoli E."/>
            <person name="Dittami S."/>
            <person name="Maumus F."/>
            <person name="Michel G."/>
            <person name="Kersting A."/>
            <person name="Lauritano C."/>
            <person name="Lohaus R."/>
            <person name="Toepel M."/>
            <person name="Tonon T."/>
            <person name="Vanneste K."/>
            <person name="Amirebrahimi M."/>
            <person name="Brakel J."/>
            <person name="Bostroem C."/>
            <person name="Chovatia M."/>
            <person name="Grimwood J."/>
            <person name="Jenkins J.W."/>
            <person name="Jueterbock A."/>
            <person name="Mraz A."/>
            <person name="Stam W.T."/>
            <person name="Tice H."/>
            <person name="Bornberg-Bauer E."/>
            <person name="Green P.J."/>
            <person name="Pearson G.A."/>
            <person name="Procaccini G."/>
            <person name="Duarte C.M."/>
            <person name="Schmutz J."/>
            <person name="Reusch T.B.H."/>
            <person name="Van de Peer Y."/>
        </authorList>
    </citation>
    <scope>NUCLEOTIDE SEQUENCE [LARGE SCALE GENOMIC DNA]</scope>
    <source>
        <strain evidence="2">cv. Finnish</strain>
    </source>
</reference>
<dbReference type="GO" id="GO:0048364">
    <property type="term" value="P:root development"/>
    <property type="evidence" value="ECO:0007669"/>
    <property type="project" value="InterPro"/>
</dbReference>
<dbReference type="Proteomes" id="UP000036987">
    <property type="component" value="Unassembled WGS sequence"/>
</dbReference>
<evidence type="ECO:0000313" key="1">
    <source>
        <dbReference type="EMBL" id="KMZ74307.1"/>
    </source>
</evidence>
<sequence length="141" mass="15592">MVPTHPKLNDSFNLHPAVLLREIPARIEQSHMVSVELSVDRSLPTRFNLLAETVDVTLQKLKSWLQASATSTPSDSSLSNGLAKLSRVYSLVENLLQVPATQRMIRGIRGKKCTDVVLDGYVGCSYNEASKDLKWIEANGN</sequence>
<dbReference type="OrthoDB" id="1701699at2759"/>